<evidence type="ECO:0000256" key="5">
    <source>
        <dbReference type="ARBA" id="ARBA00023136"/>
    </source>
</evidence>
<feature type="transmembrane region" description="Helical" evidence="6">
    <location>
        <begin position="74"/>
        <end position="94"/>
    </location>
</feature>
<feature type="transmembrane region" description="Helical" evidence="6">
    <location>
        <begin position="106"/>
        <end position="132"/>
    </location>
</feature>
<feature type="transmembrane region" description="Helical" evidence="6">
    <location>
        <begin position="171"/>
        <end position="194"/>
    </location>
</feature>
<evidence type="ECO:0000256" key="1">
    <source>
        <dbReference type="ARBA" id="ARBA00004141"/>
    </source>
</evidence>
<proteinExistence type="evidence at transcript level"/>
<feature type="transmembrane region" description="Helical" evidence="6">
    <location>
        <begin position="28"/>
        <end position="54"/>
    </location>
</feature>
<dbReference type="Pfam" id="PF12304">
    <property type="entry name" value="BCLP"/>
    <property type="match status" value="1"/>
</dbReference>
<comment type="similarity">
    <text evidence="2">Belongs to the TMEM54 family.</text>
</comment>
<evidence type="ECO:0000256" key="6">
    <source>
        <dbReference type="SAM" id="Phobius"/>
    </source>
</evidence>
<dbReference type="GO" id="GO:0016020">
    <property type="term" value="C:membrane"/>
    <property type="evidence" value="ECO:0007669"/>
    <property type="project" value="UniProtKB-SubCell"/>
</dbReference>
<keyword evidence="5 6" id="KW-0472">Membrane</keyword>
<comment type="subcellular location">
    <subcellularLocation>
        <location evidence="1">Membrane</location>
        <topology evidence="1">Multi-pass membrane protein</topology>
    </subcellularLocation>
</comment>
<keyword evidence="4 6" id="KW-1133">Transmembrane helix</keyword>
<reference evidence="7" key="1">
    <citation type="submission" date="2003-10" db="EMBL/GenBank/DDBJ databases">
        <authorList>
            <consortium name="NIH - Xenopus Gene Collection (XGC) project"/>
        </authorList>
    </citation>
    <scope>NUCLEOTIDE SEQUENCE [LARGE SCALE MRNA]</scope>
    <source>
        <tissue evidence="7">Whole</tissue>
    </source>
</reference>
<dbReference type="AlphaFoldDB" id="Q6PD79"/>
<evidence type="ECO:0000256" key="3">
    <source>
        <dbReference type="ARBA" id="ARBA00022692"/>
    </source>
</evidence>
<name>Q6PD79_XENLA</name>
<keyword evidence="3 6" id="KW-0812">Transmembrane</keyword>
<accession>Q6PD79</accession>
<evidence type="ECO:0000256" key="2">
    <source>
        <dbReference type="ARBA" id="ARBA00011030"/>
    </source>
</evidence>
<feature type="non-terminal residue" evidence="7">
    <location>
        <position position="1"/>
    </location>
</feature>
<dbReference type="InterPro" id="IPR020977">
    <property type="entry name" value="Beta-casein-like"/>
</dbReference>
<organism evidence="7">
    <name type="scientific">Xenopus laevis</name>
    <name type="common">African clawed frog</name>
    <dbReference type="NCBI Taxonomy" id="8355"/>
    <lineage>
        <taxon>Eukaryota</taxon>
        <taxon>Metazoa</taxon>
        <taxon>Chordata</taxon>
        <taxon>Craniata</taxon>
        <taxon>Vertebrata</taxon>
        <taxon>Euteleostomi</taxon>
        <taxon>Amphibia</taxon>
        <taxon>Batrachia</taxon>
        <taxon>Anura</taxon>
        <taxon>Pipoidea</taxon>
        <taxon>Pipidae</taxon>
        <taxon>Xenopodinae</taxon>
        <taxon>Xenopus</taxon>
        <taxon>Xenopus</taxon>
    </lineage>
</organism>
<gene>
    <name evidence="7" type="primary">LOC398741</name>
</gene>
<evidence type="ECO:0000256" key="4">
    <source>
        <dbReference type="ARBA" id="ARBA00022989"/>
    </source>
</evidence>
<evidence type="ECO:0000313" key="7">
    <source>
        <dbReference type="EMBL" id="AAH58879.1"/>
    </source>
</evidence>
<dbReference type="EMBL" id="BC058879">
    <property type="protein sequence ID" value="AAH58879.1"/>
    <property type="molecule type" value="mRNA"/>
</dbReference>
<dbReference type="PANTHER" id="PTHR31258:SF2">
    <property type="entry name" value="TRANSMEMBRANE PROTEIN 54"/>
    <property type="match status" value="1"/>
</dbReference>
<dbReference type="PANTHER" id="PTHR31258">
    <property type="entry name" value="KERATINOCYTE-ASSOCIATED PROTEIN 3"/>
    <property type="match status" value="1"/>
</dbReference>
<sequence>GELKEREAHSVKTMCGPKEMDSARFGKFLMKLGLILIVIGHLNFIIGAIVHGLVLRHLVQLQDAVALQYSVANITAVVSTILSITCGITAIVLSRYLAHLPLRWTVLVLGIINAILSVACVVDLVVSVIITVGNKGRTLMSSCAFTNLELIQISYECPFDPTRIYSTTLCLWVISILLDGAEVVFSVRCFLTVFKLMDIRLCRKRQDTFHIHQKNDAVITEQDAQNEEDECTVML</sequence>
<protein>
    <submittedName>
        <fullName evidence="7">LOC398741 protein</fullName>
    </submittedName>
</protein>